<proteinExistence type="predicted"/>
<evidence type="ECO:0000313" key="2">
    <source>
        <dbReference type="WBParaSite" id="RSKR_0000538900.1"/>
    </source>
</evidence>
<dbReference type="Proteomes" id="UP000095286">
    <property type="component" value="Unplaced"/>
</dbReference>
<reference evidence="2" key="1">
    <citation type="submission" date="2016-11" db="UniProtKB">
        <authorList>
            <consortium name="WormBaseParasite"/>
        </authorList>
    </citation>
    <scope>IDENTIFICATION</scope>
    <source>
        <strain evidence="2">KR3021</strain>
    </source>
</reference>
<sequence>MKKKFKFDFNPHKKVVDELTLNVIKSLDQKSAASSKKEKEESSDESSEDEGPLDRDIIKRKTKGKKGEGSGSKKSSTKDSSPAEDVFDDEDMATAIKRRRAAASTKKNGKKGAPVSGKKRAAPAGITKILMVSDEVFTVTQKRYMRRSDIVKYMYSYFKENDLLDPTDRRMVLSDDALFKITGEKRFQAFGLMKLMKNHVKDAEDLDEETKFDILRDLGVDQEALDEAFKKKEKEKKKSETATPRKGKSVFSRFCVLSDELSDLTGQRYMTRSDVVKFMWTYFKANNLMDPKDKRMVIVDERLKPIFPQKRIQAFVMMKTLKNHVKDPTFLGSEHQEAIMVLLKENEEKAAEDAITVKEEAASTSKIEKVEERAKKVRDSDDSDSDNENENNGFSKIKTQHRWGEEENGAYESSSEEELEIKQPPPKMEVEEEQEDSDNSSSSSSEDEKPLAKKFKPASASMKSSEKCFSESDSDD</sequence>
<protein>
    <submittedName>
        <fullName evidence="2">SWIB domain-containing protein</fullName>
    </submittedName>
</protein>
<organism evidence="1 2">
    <name type="scientific">Rhabditophanes sp. KR3021</name>
    <dbReference type="NCBI Taxonomy" id="114890"/>
    <lineage>
        <taxon>Eukaryota</taxon>
        <taxon>Metazoa</taxon>
        <taxon>Ecdysozoa</taxon>
        <taxon>Nematoda</taxon>
        <taxon>Chromadorea</taxon>
        <taxon>Rhabditida</taxon>
        <taxon>Tylenchina</taxon>
        <taxon>Panagrolaimomorpha</taxon>
        <taxon>Strongyloidoidea</taxon>
        <taxon>Alloionematidae</taxon>
        <taxon>Rhabditophanes</taxon>
    </lineage>
</organism>
<name>A0AC35TZ57_9BILA</name>
<evidence type="ECO:0000313" key="1">
    <source>
        <dbReference type="Proteomes" id="UP000095286"/>
    </source>
</evidence>
<accession>A0AC35TZ57</accession>
<dbReference type="WBParaSite" id="RSKR_0000538900.1">
    <property type="protein sequence ID" value="RSKR_0000538900.1"/>
    <property type="gene ID" value="RSKR_0000538900"/>
</dbReference>